<proteinExistence type="predicted"/>
<name>A0A644XVI7_9ZZZZ</name>
<accession>A0A644XVI7</accession>
<feature type="transmembrane region" description="Helical" evidence="1">
    <location>
        <begin position="63"/>
        <end position="89"/>
    </location>
</feature>
<comment type="caution">
    <text evidence="2">The sequence shown here is derived from an EMBL/GenBank/DDBJ whole genome shotgun (WGS) entry which is preliminary data.</text>
</comment>
<dbReference type="InterPro" id="IPR014535">
    <property type="entry name" value="Hpre_diP_synt_I"/>
</dbReference>
<dbReference type="EMBL" id="VSSQ01002961">
    <property type="protein sequence ID" value="MPM18323.1"/>
    <property type="molecule type" value="Genomic_DNA"/>
</dbReference>
<protein>
    <recommendedName>
        <fullName evidence="3">Heptaprenyl diphosphate synthase component I</fullName>
    </recommendedName>
</protein>
<evidence type="ECO:0008006" key="3">
    <source>
        <dbReference type="Google" id="ProtNLM"/>
    </source>
</evidence>
<keyword evidence="1" id="KW-1133">Transmembrane helix</keyword>
<evidence type="ECO:0000313" key="2">
    <source>
        <dbReference type="EMBL" id="MPM18323.1"/>
    </source>
</evidence>
<dbReference type="InterPro" id="IPR010898">
    <property type="entry name" value="Hpre_diP_synth_I"/>
</dbReference>
<sequence>MSRKVAFYGIFAALGILMGYVEYIIPSPVPVPGIKLGLANVIVLIAMYFIGNKAALSVSAVRVLISSLLFGGFSGFLYSIAGALVSFFVMASVKKIKSAGIIGVSIMGGVSHNIAQIAVAALVLQTTGLVYYIPALLVSGVITGIVIGIVAKHSLAHIEKAGIKF</sequence>
<feature type="transmembrane region" description="Helical" evidence="1">
    <location>
        <begin position="32"/>
        <end position="51"/>
    </location>
</feature>
<feature type="transmembrane region" description="Helical" evidence="1">
    <location>
        <begin position="101"/>
        <end position="123"/>
    </location>
</feature>
<keyword evidence="1" id="KW-0472">Membrane</keyword>
<gene>
    <name evidence="2" type="ORF">SDC9_64731</name>
</gene>
<reference evidence="2" key="1">
    <citation type="submission" date="2019-08" db="EMBL/GenBank/DDBJ databases">
        <authorList>
            <person name="Kucharzyk K."/>
            <person name="Murdoch R.W."/>
            <person name="Higgins S."/>
            <person name="Loffler F."/>
        </authorList>
    </citation>
    <scope>NUCLEOTIDE SEQUENCE</scope>
</reference>
<feature type="transmembrane region" description="Helical" evidence="1">
    <location>
        <begin position="6"/>
        <end position="25"/>
    </location>
</feature>
<dbReference type="Gene3D" id="1.10.1760.20">
    <property type="match status" value="1"/>
</dbReference>
<feature type="transmembrane region" description="Helical" evidence="1">
    <location>
        <begin position="129"/>
        <end position="151"/>
    </location>
</feature>
<organism evidence="2">
    <name type="scientific">bioreactor metagenome</name>
    <dbReference type="NCBI Taxonomy" id="1076179"/>
    <lineage>
        <taxon>unclassified sequences</taxon>
        <taxon>metagenomes</taxon>
        <taxon>ecological metagenomes</taxon>
    </lineage>
</organism>
<keyword evidence="1" id="KW-0812">Transmembrane</keyword>
<dbReference type="PIRSF" id="PIRSF027391">
    <property type="entry name" value="Hpre_diP_synt_I"/>
    <property type="match status" value="1"/>
</dbReference>
<evidence type="ECO:0000256" key="1">
    <source>
        <dbReference type="SAM" id="Phobius"/>
    </source>
</evidence>
<dbReference type="AlphaFoldDB" id="A0A644XVI7"/>
<dbReference type="Pfam" id="PF07456">
    <property type="entry name" value="Hpre_diP_synt_I"/>
    <property type="match status" value="1"/>
</dbReference>